<dbReference type="EMBL" id="PGTM01000052">
    <property type="protein sequence ID" value="PJF36457.1"/>
    <property type="molecule type" value="Genomic_DNA"/>
</dbReference>
<dbReference type="Gene3D" id="3.40.50.300">
    <property type="entry name" value="P-loop containing nucleotide triphosphate hydrolases"/>
    <property type="match status" value="1"/>
</dbReference>
<evidence type="ECO:0000256" key="7">
    <source>
        <dbReference type="ARBA" id="ARBA00022989"/>
    </source>
</evidence>
<sequence length="571" mass="61998">MPTLLRLLNQIAPYRQWISLSVLLGFLTIASSVGLLATSAWIISRAAERPSIAALSVAVVGVRFFGVARGVLRYLERLVSHETTFRILAGLRVWFYERIVPLAPARLMQFRSGDLMSRAVSHIETLQEFYVRAIAPPLVAMLTALLMAIFFGAFDPILAVTVIGFMLMAALGVTWLARQLTRRSGAAAVAARSALNAEVVDMAQGMADVIAFNGQARQAAKIRAAAEALSCAQRHIGRVGALQMASINLLINLCALAVLILAAPRVEGVLLATLVLAAVASFEAIAPLPSAAAHLQTQLSAAQSLYSVVDAAPLVIEPSAPLPMPSACTLHVENLRFRYAESEPYALDGITFTLPQGSAFAIVGGSGGGKTTLVNLILRFWDYQEGLIALGGVDIRRLASAELRARIGVVTQQTYLFNTSIYENLRIAKRDATEEEIIAAAQRAQLHEFIARLPEGYQTRVGEFGLNLSGGERQRLAIARALLKDAPLLILDEPTANLDAQTERDLLTALQELMQGRTVLLITHRLLGLEQMAQILVLQRGKIVERGTHAELLARHGAYRHLYMAQRQWIG</sequence>
<dbReference type="InterPro" id="IPR017871">
    <property type="entry name" value="ABC_transporter-like_CS"/>
</dbReference>
<dbReference type="InterPro" id="IPR027417">
    <property type="entry name" value="P-loop_NTPase"/>
</dbReference>
<comment type="subcellular location">
    <subcellularLocation>
        <location evidence="1">Cell membrane</location>
        <topology evidence="1">Multi-pass membrane protein</topology>
    </subcellularLocation>
</comment>
<keyword evidence="7 9" id="KW-1133">Transmembrane helix</keyword>
<evidence type="ECO:0000313" key="12">
    <source>
        <dbReference type="EMBL" id="PJF36457.1"/>
    </source>
</evidence>
<feature type="transmembrane region" description="Helical" evidence="9">
    <location>
        <begin position="20"/>
        <end position="43"/>
    </location>
</feature>
<feature type="transmembrane region" description="Helical" evidence="9">
    <location>
        <begin position="52"/>
        <end position="75"/>
    </location>
</feature>
<keyword evidence="8 9" id="KW-0472">Membrane</keyword>
<evidence type="ECO:0000256" key="9">
    <source>
        <dbReference type="SAM" id="Phobius"/>
    </source>
</evidence>
<feature type="domain" description="ABC transmembrane type-1" evidence="11">
    <location>
        <begin position="20"/>
        <end position="288"/>
    </location>
</feature>
<dbReference type="InterPro" id="IPR039421">
    <property type="entry name" value="Type_1_exporter"/>
</dbReference>
<keyword evidence="3" id="KW-1003">Cell membrane</keyword>
<evidence type="ECO:0000256" key="8">
    <source>
        <dbReference type="ARBA" id="ARBA00023136"/>
    </source>
</evidence>
<organism evidence="12 13">
    <name type="scientific">Candidatus Thermofonsia Clade 1 bacterium</name>
    <dbReference type="NCBI Taxonomy" id="2364210"/>
    <lineage>
        <taxon>Bacteria</taxon>
        <taxon>Bacillati</taxon>
        <taxon>Chloroflexota</taxon>
        <taxon>Candidatus Thermofontia</taxon>
        <taxon>Candidatus Thermofonsia Clade 1</taxon>
    </lineage>
</organism>
<comment type="caution">
    <text evidence="12">The sequence shown here is derived from an EMBL/GenBank/DDBJ whole genome shotgun (WGS) entry which is preliminary data.</text>
</comment>
<dbReference type="InterPro" id="IPR003439">
    <property type="entry name" value="ABC_transporter-like_ATP-bd"/>
</dbReference>
<feature type="domain" description="ABC transporter" evidence="10">
    <location>
        <begin position="330"/>
        <end position="565"/>
    </location>
</feature>
<dbReference type="Gene3D" id="1.20.1560.10">
    <property type="entry name" value="ABC transporter type 1, transmembrane domain"/>
    <property type="match status" value="1"/>
</dbReference>
<keyword evidence="5" id="KW-0547">Nucleotide-binding</keyword>
<feature type="transmembrane region" description="Helical" evidence="9">
    <location>
        <begin position="157"/>
        <end position="177"/>
    </location>
</feature>
<dbReference type="GO" id="GO:0034775">
    <property type="term" value="P:glutathione transmembrane transport"/>
    <property type="evidence" value="ECO:0007669"/>
    <property type="project" value="InterPro"/>
</dbReference>
<dbReference type="GO" id="GO:0005886">
    <property type="term" value="C:plasma membrane"/>
    <property type="evidence" value="ECO:0007669"/>
    <property type="project" value="UniProtKB-SubCell"/>
</dbReference>
<proteinExistence type="predicted"/>
<dbReference type="AlphaFoldDB" id="A0A2M8PFY2"/>
<gene>
    <name evidence="12" type="primary">cydC</name>
    <name evidence="12" type="ORF">CUN49_05325</name>
</gene>
<evidence type="ECO:0000259" key="10">
    <source>
        <dbReference type="PROSITE" id="PS50893"/>
    </source>
</evidence>
<dbReference type="InterPro" id="IPR036640">
    <property type="entry name" value="ABC1_TM_sf"/>
</dbReference>
<dbReference type="NCBIfam" id="TIGR02868">
    <property type="entry name" value="CydC"/>
    <property type="match status" value="1"/>
</dbReference>
<evidence type="ECO:0000313" key="13">
    <source>
        <dbReference type="Proteomes" id="UP000229681"/>
    </source>
</evidence>
<dbReference type="GO" id="GO:0005524">
    <property type="term" value="F:ATP binding"/>
    <property type="evidence" value="ECO:0007669"/>
    <property type="project" value="UniProtKB-KW"/>
</dbReference>
<dbReference type="Pfam" id="PF00005">
    <property type="entry name" value="ABC_tran"/>
    <property type="match status" value="1"/>
</dbReference>
<evidence type="ECO:0000256" key="3">
    <source>
        <dbReference type="ARBA" id="ARBA00022475"/>
    </source>
</evidence>
<dbReference type="GO" id="GO:0045454">
    <property type="term" value="P:cell redox homeostasis"/>
    <property type="evidence" value="ECO:0007669"/>
    <property type="project" value="InterPro"/>
</dbReference>
<keyword evidence="2" id="KW-0813">Transport</keyword>
<dbReference type="InterPro" id="IPR014223">
    <property type="entry name" value="ABC_CydC/D"/>
</dbReference>
<dbReference type="SUPFAM" id="SSF90123">
    <property type="entry name" value="ABC transporter transmembrane region"/>
    <property type="match status" value="1"/>
</dbReference>
<dbReference type="InterPro" id="IPR003593">
    <property type="entry name" value="AAA+_ATPase"/>
</dbReference>
<evidence type="ECO:0000256" key="2">
    <source>
        <dbReference type="ARBA" id="ARBA00022448"/>
    </source>
</evidence>
<dbReference type="Pfam" id="PF00664">
    <property type="entry name" value="ABC_membrane"/>
    <property type="match status" value="1"/>
</dbReference>
<evidence type="ECO:0000259" key="11">
    <source>
        <dbReference type="PROSITE" id="PS50929"/>
    </source>
</evidence>
<reference evidence="12 13" key="1">
    <citation type="submission" date="2017-11" db="EMBL/GenBank/DDBJ databases">
        <title>Evolution of Phototrophy in the Chloroflexi Phylum Driven by Horizontal Gene Transfer.</title>
        <authorList>
            <person name="Ward L.M."/>
            <person name="Hemp J."/>
            <person name="Shih P.M."/>
            <person name="Mcglynn S.E."/>
            <person name="Fischer W."/>
        </authorList>
    </citation>
    <scope>NUCLEOTIDE SEQUENCE [LARGE SCALE GENOMIC DNA]</scope>
    <source>
        <strain evidence="12">JP3_13</strain>
    </source>
</reference>
<dbReference type="SMART" id="SM00382">
    <property type="entry name" value="AAA"/>
    <property type="match status" value="1"/>
</dbReference>
<dbReference type="InterPro" id="IPR011527">
    <property type="entry name" value="ABC1_TM_dom"/>
</dbReference>
<dbReference type="GO" id="GO:0015421">
    <property type="term" value="F:ABC-type oligopeptide transporter activity"/>
    <property type="evidence" value="ECO:0007669"/>
    <property type="project" value="TreeGrafter"/>
</dbReference>
<evidence type="ECO:0000256" key="1">
    <source>
        <dbReference type="ARBA" id="ARBA00004651"/>
    </source>
</evidence>
<keyword evidence="4 9" id="KW-0812">Transmembrane</keyword>
<name>A0A2M8PFY2_9CHLR</name>
<keyword evidence="6" id="KW-0067">ATP-binding</keyword>
<dbReference type="PROSITE" id="PS00211">
    <property type="entry name" value="ABC_TRANSPORTER_1"/>
    <property type="match status" value="1"/>
</dbReference>
<accession>A0A2M8PFY2</accession>
<feature type="transmembrane region" description="Helical" evidence="9">
    <location>
        <begin position="244"/>
        <end position="263"/>
    </location>
</feature>
<feature type="transmembrane region" description="Helical" evidence="9">
    <location>
        <begin position="129"/>
        <end position="151"/>
    </location>
</feature>
<dbReference type="SUPFAM" id="SSF52540">
    <property type="entry name" value="P-loop containing nucleoside triphosphate hydrolases"/>
    <property type="match status" value="1"/>
</dbReference>
<dbReference type="Proteomes" id="UP000229681">
    <property type="component" value="Unassembled WGS sequence"/>
</dbReference>
<protein>
    <submittedName>
        <fullName evidence="12">Thiol reductant ABC exporter subunit CydC</fullName>
    </submittedName>
</protein>
<dbReference type="PROSITE" id="PS50929">
    <property type="entry name" value="ABC_TM1F"/>
    <property type="match status" value="1"/>
</dbReference>
<evidence type="ECO:0000256" key="6">
    <source>
        <dbReference type="ARBA" id="ARBA00022840"/>
    </source>
</evidence>
<dbReference type="PANTHER" id="PTHR43394">
    <property type="entry name" value="ATP-DEPENDENT PERMEASE MDL1, MITOCHONDRIAL"/>
    <property type="match status" value="1"/>
</dbReference>
<evidence type="ECO:0000256" key="4">
    <source>
        <dbReference type="ARBA" id="ARBA00022692"/>
    </source>
</evidence>
<dbReference type="FunFam" id="3.40.50.300:FF:000221">
    <property type="entry name" value="Multidrug ABC transporter ATP-binding protein"/>
    <property type="match status" value="1"/>
</dbReference>
<evidence type="ECO:0000256" key="5">
    <source>
        <dbReference type="ARBA" id="ARBA00022741"/>
    </source>
</evidence>
<dbReference type="GO" id="GO:0016887">
    <property type="term" value="F:ATP hydrolysis activity"/>
    <property type="evidence" value="ECO:0007669"/>
    <property type="project" value="InterPro"/>
</dbReference>
<dbReference type="PANTHER" id="PTHR43394:SF1">
    <property type="entry name" value="ATP-BINDING CASSETTE SUB-FAMILY B MEMBER 10, MITOCHONDRIAL"/>
    <property type="match status" value="1"/>
</dbReference>
<dbReference type="PROSITE" id="PS50893">
    <property type="entry name" value="ABC_TRANSPORTER_2"/>
    <property type="match status" value="1"/>
</dbReference>